<accession>A0A4Q0SAA4</accession>
<name>A0A4Q0SAA4_9BRAD</name>
<evidence type="ECO:0000313" key="2">
    <source>
        <dbReference type="Proteomes" id="UP000290565"/>
    </source>
</evidence>
<gene>
    <name evidence="1" type="ORF">XH94_32600</name>
</gene>
<dbReference type="EMBL" id="LBJM01000089">
    <property type="protein sequence ID" value="RXH32004.1"/>
    <property type="molecule type" value="Genomic_DNA"/>
</dbReference>
<comment type="caution">
    <text evidence="1">The sequence shown here is derived from an EMBL/GenBank/DDBJ whole genome shotgun (WGS) entry which is preliminary data.</text>
</comment>
<protein>
    <submittedName>
        <fullName evidence="1">Uncharacterized protein</fullName>
    </submittedName>
</protein>
<dbReference type="Proteomes" id="UP000290565">
    <property type="component" value="Unassembled WGS sequence"/>
</dbReference>
<dbReference type="AlphaFoldDB" id="A0A4Q0SAA4"/>
<sequence length="610" mass="62333">MLMLKRLIVAVLVAICAIGVPGEPARATVSSANSKTIALGNGVQTSFTFNFVGVAAAYVSVVLTDGAGNQTVLAQGSGATQYQITLNAPVTGAIWGVGGTVTYNPNGTPIPSGSTLTIFRTLPLTQAISLQNQNSLARLGNGAETSLDTATMQIQQNAGDLSRAIKAPIVDATPPADLPPIAQRANQGAAFDAQGNLVAGVAPASGVISSTMQPVVNAATLALARTAMGLGGMATESIGCGLVDDGAGNARLNPALSQIAVNTAIHKANCFQSLVTTGPITLTLDRGNTLFNGFGFWVYNTSAGAVTLAPNVNDTFQGYSSGQSINIPPNAQAFISTDAATFANWQVQYALATAPPVTPGGFSNLVIKNNASVPNTRVDVTADSLTIPNMLAGGVRHTGVSFTINTANVGLNGMDVGTLPASSWVYIWAISNGATVGGLASTSATAPTMPAGYTNRYRIGAMLTDGSVNFYRTLQKGPRAKYVVTPSTNTAVPRAIVNMSGAIGNVGPPTFVPFSVSAFVPPTTAQIHLQMMVVSGTVSTTLLVAPNANYGTYSSQSNMPPITSVTDTTSPQSLVHGFVASMLLESTNIYVASNGGNNVVIAAEGWTDNL</sequence>
<organism evidence="1 2">
    <name type="scientific">Bradyrhizobium zhanjiangense</name>
    <dbReference type="NCBI Taxonomy" id="1325107"/>
    <lineage>
        <taxon>Bacteria</taxon>
        <taxon>Pseudomonadati</taxon>
        <taxon>Pseudomonadota</taxon>
        <taxon>Alphaproteobacteria</taxon>
        <taxon>Hyphomicrobiales</taxon>
        <taxon>Nitrobacteraceae</taxon>
        <taxon>Bradyrhizobium</taxon>
    </lineage>
</organism>
<proteinExistence type="predicted"/>
<reference evidence="1 2" key="1">
    <citation type="submission" date="2015-04" db="EMBL/GenBank/DDBJ databases">
        <title>Comparative genomics of rhizobia nodulating Arachis hypogaea in China.</title>
        <authorList>
            <person name="Li Y."/>
        </authorList>
    </citation>
    <scope>NUCLEOTIDE SEQUENCE [LARGE SCALE GENOMIC DNA]</scope>
    <source>
        <strain evidence="1 2">CCBAU 51787</strain>
    </source>
</reference>
<evidence type="ECO:0000313" key="1">
    <source>
        <dbReference type="EMBL" id="RXH32004.1"/>
    </source>
</evidence>